<reference evidence="1" key="1">
    <citation type="journal article" date="2020" name="Stud. Mycol.">
        <title>101 Dothideomycetes genomes: a test case for predicting lifestyles and emergence of pathogens.</title>
        <authorList>
            <person name="Haridas S."/>
            <person name="Albert R."/>
            <person name="Binder M."/>
            <person name="Bloem J."/>
            <person name="Labutti K."/>
            <person name="Salamov A."/>
            <person name="Andreopoulos B."/>
            <person name="Baker S."/>
            <person name="Barry K."/>
            <person name="Bills G."/>
            <person name="Bluhm B."/>
            <person name="Cannon C."/>
            <person name="Castanera R."/>
            <person name="Culley D."/>
            <person name="Daum C."/>
            <person name="Ezra D."/>
            <person name="Gonzalez J."/>
            <person name="Henrissat B."/>
            <person name="Kuo A."/>
            <person name="Liang C."/>
            <person name="Lipzen A."/>
            <person name="Lutzoni F."/>
            <person name="Magnuson J."/>
            <person name="Mondo S."/>
            <person name="Nolan M."/>
            <person name="Ohm R."/>
            <person name="Pangilinan J."/>
            <person name="Park H.-J."/>
            <person name="Ramirez L."/>
            <person name="Alfaro M."/>
            <person name="Sun H."/>
            <person name="Tritt A."/>
            <person name="Yoshinaga Y."/>
            <person name="Zwiers L.-H."/>
            <person name="Turgeon B."/>
            <person name="Goodwin S."/>
            <person name="Spatafora J."/>
            <person name="Crous P."/>
            <person name="Grigoriev I."/>
        </authorList>
    </citation>
    <scope>NUCLEOTIDE SEQUENCE</scope>
    <source>
        <strain evidence="1">CBS 262.69</strain>
    </source>
</reference>
<keyword evidence="2" id="KW-1185">Reference proteome</keyword>
<protein>
    <submittedName>
        <fullName evidence="1">Uncharacterized protein</fullName>
    </submittedName>
</protein>
<evidence type="ECO:0000313" key="1">
    <source>
        <dbReference type="EMBL" id="KAF2399732.1"/>
    </source>
</evidence>
<proteinExistence type="predicted"/>
<dbReference type="AlphaFoldDB" id="A0A6G1HUQ6"/>
<sequence length="118" mass="13369">MAMRLRWCRDAPACLAAGGARTTSTSRLRTLWYFGGGVRIPFNPFHSLQSEGKVSKYSKCRTVECQHRRKLPAKSGGSMLFRDIGPCLLRNCRRNPVLFNPYHSAVIMYGGRYWPSAL</sequence>
<gene>
    <name evidence="1" type="ORF">EJ06DRAFT_33109</name>
</gene>
<accession>A0A6G1HUQ6</accession>
<organism evidence="1 2">
    <name type="scientific">Trichodelitschia bisporula</name>
    <dbReference type="NCBI Taxonomy" id="703511"/>
    <lineage>
        <taxon>Eukaryota</taxon>
        <taxon>Fungi</taxon>
        <taxon>Dikarya</taxon>
        <taxon>Ascomycota</taxon>
        <taxon>Pezizomycotina</taxon>
        <taxon>Dothideomycetes</taxon>
        <taxon>Dothideomycetes incertae sedis</taxon>
        <taxon>Phaeotrichales</taxon>
        <taxon>Phaeotrichaceae</taxon>
        <taxon>Trichodelitschia</taxon>
    </lineage>
</organism>
<evidence type="ECO:0000313" key="2">
    <source>
        <dbReference type="Proteomes" id="UP000799640"/>
    </source>
</evidence>
<dbReference type="Proteomes" id="UP000799640">
    <property type="component" value="Unassembled WGS sequence"/>
</dbReference>
<name>A0A6G1HUQ6_9PEZI</name>
<dbReference type="EMBL" id="ML996696">
    <property type="protein sequence ID" value="KAF2399732.1"/>
    <property type="molecule type" value="Genomic_DNA"/>
</dbReference>